<proteinExistence type="predicted"/>
<dbReference type="RefSeq" id="WP_160196395.1">
    <property type="nucleotide sequence ID" value="NZ_QXXA01000004.1"/>
</dbReference>
<evidence type="ECO:0000313" key="1">
    <source>
        <dbReference type="EMBL" id="NBI05908.1"/>
    </source>
</evidence>
<dbReference type="AlphaFoldDB" id="A0A845QXP0"/>
<dbReference type="EMBL" id="QXXA01000004">
    <property type="protein sequence ID" value="NBI05908.1"/>
    <property type="molecule type" value="Genomic_DNA"/>
</dbReference>
<organism evidence="1 2">
    <name type="scientific">Senegalia massiliensis</name>
    <dbReference type="NCBI Taxonomy" id="1720316"/>
    <lineage>
        <taxon>Bacteria</taxon>
        <taxon>Bacillati</taxon>
        <taxon>Bacillota</taxon>
        <taxon>Clostridia</taxon>
        <taxon>Eubacteriales</taxon>
        <taxon>Clostridiaceae</taxon>
        <taxon>Senegalia</taxon>
    </lineage>
</organism>
<keyword evidence="2" id="KW-1185">Reference proteome</keyword>
<reference evidence="1 2" key="1">
    <citation type="submission" date="2018-08" db="EMBL/GenBank/DDBJ databases">
        <title>Murine metabolic-syndrome-specific gut microbial biobank.</title>
        <authorList>
            <person name="Liu C."/>
        </authorList>
    </citation>
    <scope>NUCLEOTIDE SEQUENCE [LARGE SCALE GENOMIC DNA]</scope>
    <source>
        <strain evidence="1 2">583</strain>
    </source>
</reference>
<comment type="caution">
    <text evidence="1">The sequence shown here is derived from an EMBL/GenBank/DDBJ whole genome shotgun (WGS) entry which is preliminary data.</text>
</comment>
<accession>A0A845QXP0</accession>
<dbReference type="Proteomes" id="UP000467132">
    <property type="component" value="Unassembled WGS sequence"/>
</dbReference>
<protein>
    <submittedName>
        <fullName evidence="1">Uncharacterized protein</fullName>
    </submittedName>
</protein>
<gene>
    <name evidence="1" type="ORF">D3Z33_03430</name>
</gene>
<evidence type="ECO:0000313" key="2">
    <source>
        <dbReference type="Proteomes" id="UP000467132"/>
    </source>
</evidence>
<name>A0A845QXP0_9CLOT</name>
<sequence>MIINKREIAKEYYNSLLELKDTDNYITRRLYKKACKIDKNKFIEEYPISTLEIVSYRTFWELLLELNIVKNPFHLDNPNADEFEIKLKRILDSLIYDKTSKYNVDDIVSIFREYKFSA</sequence>